<evidence type="ECO:0000256" key="6">
    <source>
        <dbReference type="ARBA" id="ARBA00022917"/>
    </source>
</evidence>
<dbReference type="GO" id="GO:0004814">
    <property type="term" value="F:arginine-tRNA ligase activity"/>
    <property type="evidence" value="ECO:0007669"/>
    <property type="project" value="UniProtKB-UniRule"/>
</dbReference>
<evidence type="ECO:0000313" key="14">
    <source>
        <dbReference type="Proteomes" id="UP000199150"/>
    </source>
</evidence>
<dbReference type="SUPFAM" id="SSF55190">
    <property type="entry name" value="Arginyl-tRNA synthetase (ArgRS), N-terminal 'additional' domain"/>
    <property type="match status" value="1"/>
</dbReference>
<dbReference type="GO" id="GO:0005737">
    <property type="term" value="C:cytoplasm"/>
    <property type="evidence" value="ECO:0007669"/>
    <property type="project" value="UniProtKB-SubCell"/>
</dbReference>
<keyword evidence="5 9" id="KW-0067">ATP-binding</keyword>
<dbReference type="PRINTS" id="PR01038">
    <property type="entry name" value="TRNASYNTHARG"/>
</dbReference>
<gene>
    <name evidence="9" type="primary">argS</name>
    <name evidence="13" type="ORF">SAMN02927928_1005</name>
</gene>
<evidence type="ECO:0000313" key="13">
    <source>
        <dbReference type="EMBL" id="SCW40845.1"/>
    </source>
</evidence>
<name>A0A1G4Q8T1_9CAUL</name>
<dbReference type="SUPFAM" id="SSF47323">
    <property type="entry name" value="Anticodon-binding domain of a subclass of class I aminoacyl-tRNA synthetases"/>
    <property type="match status" value="1"/>
</dbReference>
<dbReference type="InterPro" id="IPR014729">
    <property type="entry name" value="Rossmann-like_a/b/a_fold"/>
</dbReference>
<dbReference type="AlphaFoldDB" id="A0A1G4Q8T1"/>
<evidence type="ECO:0000256" key="3">
    <source>
        <dbReference type="ARBA" id="ARBA00022598"/>
    </source>
</evidence>
<evidence type="ECO:0000256" key="5">
    <source>
        <dbReference type="ARBA" id="ARBA00022840"/>
    </source>
</evidence>
<comment type="similarity">
    <text evidence="1 9 10">Belongs to the class-I aminoacyl-tRNA synthetase family.</text>
</comment>
<evidence type="ECO:0000256" key="9">
    <source>
        <dbReference type="HAMAP-Rule" id="MF_00123"/>
    </source>
</evidence>
<feature type="domain" description="Arginyl tRNA synthetase N-terminal" evidence="12">
    <location>
        <begin position="12"/>
        <end position="97"/>
    </location>
</feature>
<comment type="catalytic activity">
    <reaction evidence="8 9">
        <text>tRNA(Arg) + L-arginine + ATP = L-arginyl-tRNA(Arg) + AMP + diphosphate</text>
        <dbReference type="Rhea" id="RHEA:20301"/>
        <dbReference type="Rhea" id="RHEA-COMP:9658"/>
        <dbReference type="Rhea" id="RHEA-COMP:9673"/>
        <dbReference type="ChEBI" id="CHEBI:30616"/>
        <dbReference type="ChEBI" id="CHEBI:32682"/>
        <dbReference type="ChEBI" id="CHEBI:33019"/>
        <dbReference type="ChEBI" id="CHEBI:78442"/>
        <dbReference type="ChEBI" id="CHEBI:78513"/>
        <dbReference type="ChEBI" id="CHEBI:456215"/>
        <dbReference type="EC" id="6.1.1.19"/>
    </reaction>
</comment>
<dbReference type="GO" id="GO:0006420">
    <property type="term" value="P:arginyl-tRNA aminoacylation"/>
    <property type="evidence" value="ECO:0007669"/>
    <property type="project" value="UniProtKB-UniRule"/>
</dbReference>
<keyword evidence="3 9" id="KW-0436">Ligase</keyword>
<evidence type="ECO:0000256" key="10">
    <source>
        <dbReference type="RuleBase" id="RU363038"/>
    </source>
</evidence>
<evidence type="ECO:0000256" key="8">
    <source>
        <dbReference type="ARBA" id="ARBA00049339"/>
    </source>
</evidence>
<dbReference type="PANTHER" id="PTHR11956:SF5">
    <property type="entry name" value="ARGININE--TRNA LIGASE, CYTOPLASMIC"/>
    <property type="match status" value="1"/>
</dbReference>
<dbReference type="InterPro" id="IPR001278">
    <property type="entry name" value="Arg-tRNA-ligase"/>
</dbReference>
<keyword evidence="6 9" id="KW-0648">Protein biosynthesis</keyword>
<dbReference type="Pfam" id="PF05746">
    <property type="entry name" value="DALR_1"/>
    <property type="match status" value="1"/>
</dbReference>
<evidence type="ECO:0000256" key="1">
    <source>
        <dbReference type="ARBA" id="ARBA00005594"/>
    </source>
</evidence>
<dbReference type="Proteomes" id="UP000199150">
    <property type="component" value="Unassembled WGS sequence"/>
</dbReference>
<feature type="short sequence motif" description="'HIGH' region" evidence="9">
    <location>
        <begin position="133"/>
        <end position="143"/>
    </location>
</feature>
<evidence type="ECO:0000256" key="7">
    <source>
        <dbReference type="ARBA" id="ARBA00023146"/>
    </source>
</evidence>
<dbReference type="InterPro" id="IPR008909">
    <property type="entry name" value="DALR_anticod-bd"/>
</dbReference>
<feature type="domain" description="DALR anticodon binding" evidence="11">
    <location>
        <begin position="496"/>
        <end position="611"/>
    </location>
</feature>
<keyword evidence="4 9" id="KW-0547">Nucleotide-binding</keyword>
<evidence type="ECO:0000256" key="2">
    <source>
        <dbReference type="ARBA" id="ARBA00022490"/>
    </source>
</evidence>
<dbReference type="InterPro" id="IPR035684">
    <property type="entry name" value="ArgRS_core"/>
</dbReference>
<dbReference type="PANTHER" id="PTHR11956">
    <property type="entry name" value="ARGINYL-TRNA SYNTHETASE"/>
    <property type="match status" value="1"/>
</dbReference>
<dbReference type="SMART" id="SM00836">
    <property type="entry name" value="DALR_1"/>
    <property type="match status" value="1"/>
</dbReference>
<dbReference type="EC" id="6.1.1.19" evidence="9"/>
<dbReference type="RefSeq" id="WP_090644381.1">
    <property type="nucleotide sequence ID" value="NZ_CBCRYE010000001.1"/>
</dbReference>
<keyword evidence="14" id="KW-1185">Reference proteome</keyword>
<evidence type="ECO:0000259" key="12">
    <source>
        <dbReference type="SMART" id="SM01016"/>
    </source>
</evidence>
<dbReference type="Gene3D" id="1.10.730.10">
    <property type="entry name" value="Isoleucyl-tRNA Synthetase, Domain 1"/>
    <property type="match status" value="1"/>
</dbReference>
<dbReference type="InterPro" id="IPR001412">
    <property type="entry name" value="aa-tRNA-synth_I_CS"/>
</dbReference>
<dbReference type="Gene3D" id="3.40.50.620">
    <property type="entry name" value="HUPs"/>
    <property type="match status" value="1"/>
</dbReference>
<dbReference type="GO" id="GO:0005524">
    <property type="term" value="F:ATP binding"/>
    <property type="evidence" value="ECO:0007669"/>
    <property type="project" value="UniProtKB-UniRule"/>
</dbReference>
<dbReference type="Gene3D" id="3.30.1360.70">
    <property type="entry name" value="Arginyl tRNA synthetase N-terminal domain"/>
    <property type="match status" value="1"/>
</dbReference>
<dbReference type="STRING" id="260084.SAMN02927928_1005"/>
<dbReference type="InterPro" id="IPR036695">
    <property type="entry name" value="Arg-tRNA-synth_N_sf"/>
</dbReference>
<accession>A0A1G4Q8T1</accession>
<dbReference type="HAMAP" id="MF_00123">
    <property type="entry name" value="Arg_tRNA_synth"/>
    <property type="match status" value="1"/>
</dbReference>
<dbReference type="PROSITE" id="PS00178">
    <property type="entry name" value="AA_TRNA_LIGASE_I"/>
    <property type="match status" value="1"/>
</dbReference>
<dbReference type="EMBL" id="FMTS01000001">
    <property type="protein sequence ID" value="SCW40845.1"/>
    <property type="molecule type" value="Genomic_DNA"/>
</dbReference>
<dbReference type="OrthoDB" id="9803211at2"/>
<sequence length="611" mass="65978">MPAFTEAFIESRDFKTELSASAASAFVAEGFDASVGRVNASDRPDLADFQCNGALAVAKAAKANPREVAAKIASHFDGDTRLDKLEIAGPGFLNFTLSHGALSDRANALASDPRIGAPKVAQRRKVMIDFGGPNVAKEMHIGHLRTAVIGESLKRTLRFLGDEVIGDAHFGDWGLQMGQLIVGLSEEQPDLPYFDAGFTGPYPAESPVTLADLGRIYPKSSARIKAKDADFLAAARKATKELQDGRPGYRALWQHFVVVSREALKRDYAALGVEFDLWYGESDADPYVEPMIADLKAKGLLVEDNGAQVVHVARPGETRKKKLDDGSVVEVPSPPPLLAVSSEGSAMYGTTDVATIVQRQKEFGPDLSLYIVDQRQAEHFEQVFRTAYLAGYAQEGQLEHAANGTVNGPDGTPFKTRDGGTLKLGDLISQAVEKANARLHEAGLGEGLSEDAFADTAHKVAVAALKFAELSNHRLTNYIFDLDRFMSFEGKTGPYLLYQAVRMKSILRKAGEQGLAAGLIAVAEPAERELVLLLDGFDNALKETYLKRAPNILADHVYRLAQGFSKFYAACPVLVGEDAALKASRLGLVSLTLRQLELGLDLMGLSAPDQM</sequence>
<dbReference type="InterPro" id="IPR005148">
    <property type="entry name" value="Arg-tRNA-synth_N"/>
</dbReference>
<dbReference type="SUPFAM" id="SSF52374">
    <property type="entry name" value="Nucleotidylyl transferase"/>
    <property type="match status" value="1"/>
</dbReference>
<proteinExistence type="inferred from homology"/>
<dbReference type="InterPro" id="IPR009080">
    <property type="entry name" value="tRNAsynth_Ia_anticodon-bd"/>
</dbReference>
<dbReference type="SMART" id="SM01016">
    <property type="entry name" value="Arg_tRNA_synt_N"/>
    <property type="match status" value="1"/>
</dbReference>
<protein>
    <recommendedName>
        <fullName evidence="9">Arginine--tRNA ligase</fullName>
        <ecNumber evidence="9">6.1.1.19</ecNumber>
    </recommendedName>
    <alternativeName>
        <fullName evidence="9">Arginyl-tRNA synthetase</fullName>
        <shortName evidence="9">ArgRS</shortName>
    </alternativeName>
</protein>
<comment type="subunit">
    <text evidence="9">Monomer.</text>
</comment>
<keyword evidence="7 9" id="KW-0030">Aminoacyl-tRNA synthetase</keyword>
<organism evidence="13 14">
    <name type="scientific">Asticcacaulis taihuensis</name>
    <dbReference type="NCBI Taxonomy" id="260084"/>
    <lineage>
        <taxon>Bacteria</taxon>
        <taxon>Pseudomonadati</taxon>
        <taxon>Pseudomonadota</taxon>
        <taxon>Alphaproteobacteria</taxon>
        <taxon>Caulobacterales</taxon>
        <taxon>Caulobacteraceae</taxon>
        <taxon>Asticcacaulis</taxon>
    </lineage>
</organism>
<dbReference type="Pfam" id="PF00750">
    <property type="entry name" value="tRNA-synt_1d"/>
    <property type="match status" value="1"/>
</dbReference>
<dbReference type="NCBIfam" id="TIGR00456">
    <property type="entry name" value="argS"/>
    <property type="match status" value="1"/>
</dbReference>
<comment type="subcellular location">
    <subcellularLocation>
        <location evidence="9">Cytoplasm</location>
    </subcellularLocation>
</comment>
<dbReference type="Pfam" id="PF03485">
    <property type="entry name" value="Arg_tRNA_synt_N"/>
    <property type="match status" value="1"/>
</dbReference>
<reference evidence="14" key="1">
    <citation type="submission" date="2016-10" db="EMBL/GenBank/DDBJ databases">
        <authorList>
            <person name="Varghese N."/>
            <person name="Submissions S."/>
        </authorList>
    </citation>
    <scope>NUCLEOTIDE SEQUENCE [LARGE SCALE GENOMIC DNA]</scope>
    <source>
        <strain evidence="14">CGMCC 1.3431</strain>
    </source>
</reference>
<evidence type="ECO:0000259" key="11">
    <source>
        <dbReference type="SMART" id="SM00836"/>
    </source>
</evidence>
<keyword evidence="2 9" id="KW-0963">Cytoplasm</keyword>
<evidence type="ECO:0000256" key="4">
    <source>
        <dbReference type="ARBA" id="ARBA00022741"/>
    </source>
</evidence>